<organism evidence="1 2">
    <name type="scientific">Capnocytophaga canimorsus</name>
    <dbReference type="NCBI Taxonomy" id="28188"/>
    <lineage>
        <taxon>Bacteria</taxon>
        <taxon>Pseudomonadati</taxon>
        <taxon>Bacteroidota</taxon>
        <taxon>Flavobacteriia</taxon>
        <taxon>Flavobacteriales</taxon>
        <taxon>Flavobacteriaceae</taxon>
        <taxon>Capnocytophaga</taxon>
    </lineage>
</organism>
<proteinExistence type="predicted"/>
<sequence length="33" mass="4091">MDLTRKELKKIFLENEITKKYSINLIEDYIKFI</sequence>
<evidence type="ECO:0000313" key="2">
    <source>
        <dbReference type="Proteomes" id="UP000044026"/>
    </source>
</evidence>
<name>A0A0B7H2I5_9FLAO</name>
<dbReference type="Proteomes" id="UP000044026">
    <property type="component" value="Unassembled WGS sequence"/>
</dbReference>
<protein>
    <submittedName>
        <fullName evidence="1">Uncharacterized protein</fullName>
    </submittedName>
</protein>
<gene>
    <name evidence="1" type="ORF">CCAN12_470004</name>
</gene>
<dbReference type="AlphaFoldDB" id="A0A0B7H2I5"/>
<accession>A0A0B7H2I5</accession>
<dbReference type="EMBL" id="CDOE01000042">
    <property type="protein sequence ID" value="CEN33781.1"/>
    <property type="molecule type" value="Genomic_DNA"/>
</dbReference>
<evidence type="ECO:0000313" key="1">
    <source>
        <dbReference type="EMBL" id="CEN33781.1"/>
    </source>
</evidence>
<reference evidence="1 2" key="1">
    <citation type="submission" date="2015-01" db="EMBL/GenBank/DDBJ databases">
        <authorList>
            <person name="Xiang T."/>
            <person name="Song Y."/>
            <person name="Huang L."/>
            <person name="Wang B."/>
            <person name="Wu P."/>
        </authorList>
    </citation>
    <scope>NUCLEOTIDE SEQUENCE [LARGE SCALE GENOMIC DNA]</scope>
    <source>
        <strain evidence="1 2">Cc12</strain>
    </source>
</reference>